<evidence type="ECO:0000313" key="2">
    <source>
        <dbReference type="EMBL" id="KAG2262938.1"/>
    </source>
</evidence>
<keyword evidence="3" id="KW-1185">Reference proteome</keyword>
<evidence type="ECO:0000313" key="3">
    <source>
        <dbReference type="Proteomes" id="UP000886595"/>
    </source>
</evidence>
<reference evidence="2 3" key="1">
    <citation type="submission" date="2020-02" db="EMBL/GenBank/DDBJ databases">
        <authorList>
            <person name="Ma Q."/>
            <person name="Huang Y."/>
            <person name="Song X."/>
            <person name="Pei D."/>
        </authorList>
    </citation>
    <scope>NUCLEOTIDE SEQUENCE [LARGE SCALE GENOMIC DNA]</scope>
    <source>
        <strain evidence="2">Sxm20200214</strain>
        <tissue evidence="2">Leaf</tissue>
    </source>
</reference>
<dbReference type="EMBL" id="JAAMPC010000014">
    <property type="protein sequence ID" value="KAG2262938.1"/>
    <property type="molecule type" value="Genomic_DNA"/>
</dbReference>
<feature type="region of interest" description="Disordered" evidence="1">
    <location>
        <begin position="131"/>
        <end position="156"/>
    </location>
</feature>
<accession>A0A8X7Q759</accession>
<evidence type="ECO:0000256" key="1">
    <source>
        <dbReference type="SAM" id="MobiDB-lite"/>
    </source>
</evidence>
<dbReference type="OrthoDB" id="1109269at2759"/>
<protein>
    <submittedName>
        <fullName evidence="2">Uncharacterized protein</fullName>
    </submittedName>
</protein>
<dbReference type="Proteomes" id="UP000886595">
    <property type="component" value="Unassembled WGS sequence"/>
</dbReference>
<sequence length="156" mass="16786">MKKSRHRTSVELHANSIGEKQEGSGILVSENKQVLVNTLPQKENTVNKTSLPQTEKLGGQGVLDDTQCVAGHLPGAVTISRCSYVNLPITSPLVSEPQHEIKLPEATQLPSNQIGLPTELVLVAAAAAAHGQRRKKKNKANKEIAKNSTINLRTTT</sequence>
<organism evidence="2 3">
    <name type="scientific">Brassica carinata</name>
    <name type="common">Ethiopian mustard</name>
    <name type="synonym">Abyssinian cabbage</name>
    <dbReference type="NCBI Taxonomy" id="52824"/>
    <lineage>
        <taxon>Eukaryota</taxon>
        <taxon>Viridiplantae</taxon>
        <taxon>Streptophyta</taxon>
        <taxon>Embryophyta</taxon>
        <taxon>Tracheophyta</taxon>
        <taxon>Spermatophyta</taxon>
        <taxon>Magnoliopsida</taxon>
        <taxon>eudicotyledons</taxon>
        <taxon>Gunneridae</taxon>
        <taxon>Pentapetalae</taxon>
        <taxon>rosids</taxon>
        <taxon>malvids</taxon>
        <taxon>Brassicales</taxon>
        <taxon>Brassicaceae</taxon>
        <taxon>Brassiceae</taxon>
        <taxon>Brassica</taxon>
    </lineage>
</organism>
<dbReference type="AlphaFoldDB" id="A0A8X7Q759"/>
<gene>
    <name evidence="2" type="ORF">Bca52824_070017</name>
</gene>
<proteinExistence type="predicted"/>
<name>A0A8X7Q759_BRACI</name>
<comment type="caution">
    <text evidence="2">The sequence shown here is derived from an EMBL/GenBank/DDBJ whole genome shotgun (WGS) entry which is preliminary data.</text>
</comment>